<keyword evidence="1" id="KW-1133">Transmembrane helix</keyword>
<accession>A0AAW7CP34</accession>
<feature type="transmembrane region" description="Helical" evidence="1">
    <location>
        <begin position="235"/>
        <end position="255"/>
    </location>
</feature>
<evidence type="ECO:0000313" key="2">
    <source>
        <dbReference type="EMBL" id="MDL5355303.1"/>
    </source>
</evidence>
<evidence type="ECO:0000256" key="1">
    <source>
        <dbReference type="SAM" id="Phobius"/>
    </source>
</evidence>
<feature type="transmembrane region" description="Helical" evidence="1">
    <location>
        <begin position="68"/>
        <end position="89"/>
    </location>
</feature>
<feature type="transmembrane region" description="Helical" evidence="1">
    <location>
        <begin position="373"/>
        <end position="389"/>
    </location>
</feature>
<name>A0AAW7CP34_9GAMM</name>
<dbReference type="AlphaFoldDB" id="A0AAW7CP34"/>
<feature type="transmembrane region" description="Helical" evidence="1">
    <location>
        <begin position="190"/>
        <end position="206"/>
    </location>
</feature>
<keyword evidence="1" id="KW-0812">Transmembrane</keyword>
<feature type="transmembrane region" description="Helical" evidence="1">
    <location>
        <begin position="212"/>
        <end position="228"/>
    </location>
</feature>
<proteinExistence type="predicted"/>
<reference evidence="2" key="1">
    <citation type="submission" date="2023-06" db="EMBL/GenBank/DDBJ databases">
        <title>Acute promotion of culturable opportunistic pathogens and persistent increase of antibiotic resistance following antibiotic exposure in mouse gut microbiota.</title>
        <authorList>
            <person name="Li L."/>
            <person name="Wang B."/>
            <person name="Sun Y."/>
            <person name="Wang M."/>
            <person name="Xu H."/>
        </authorList>
    </citation>
    <scope>NUCLEOTIDE SEQUENCE</scope>
    <source>
        <strain evidence="2">EPA10_1</strain>
    </source>
</reference>
<comment type="caution">
    <text evidence="2">The sequence shown here is derived from an EMBL/GenBank/DDBJ whole genome shotgun (WGS) entry which is preliminary data.</text>
</comment>
<sequence>MIILYIVTLILFIPFFFIYKSCIKESSIELKTLLIYSLGITILPGILISPLIYDISPRFENITLETSVSVSIISLYFLSTFLIPIYIINKKNKNKNKNKNIELTYSDISLSKLLLFLSILYLFIRLILYYKNTPLYFIINNDVTGAAQSRQLVQNKKLIIDIPYIGATFKIFISLTTYLFFISYLKYNKYLFYFLISFIFSISYFILDMQKAPVFIIITNLILIYYSLKKLNIKLVFLITLSLLSLITLVISTSGNANILHIIYSIIDRVILGQIQSMYYMFQYLDPSLSGFGYDFYFSSLFNQKFNALPPNIKVIPYIPLYENNHTLVNVNTFYFGDTWSYLGWLGIFIIPLIVSIIFYFTLVFFNAMKKNAIYLCLSITFFSFYPITRSLTEILSFKYFLHYIIFGYIPIFILQYLHKHLKKRYEYRKN</sequence>
<evidence type="ECO:0000313" key="3">
    <source>
        <dbReference type="Proteomes" id="UP001224739"/>
    </source>
</evidence>
<dbReference type="Proteomes" id="UP001224739">
    <property type="component" value="Unassembled WGS sequence"/>
</dbReference>
<keyword evidence="1" id="KW-0472">Membrane</keyword>
<dbReference type="RefSeq" id="WP_286039128.1">
    <property type="nucleotide sequence ID" value="NZ_JASVWJ010000008.1"/>
</dbReference>
<dbReference type="GeneID" id="83612959"/>
<feature type="transmembrane region" description="Helical" evidence="1">
    <location>
        <begin position="6"/>
        <end position="22"/>
    </location>
</feature>
<feature type="transmembrane region" description="Helical" evidence="1">
    <location>
        <begin position="34"/>
        <end position="53"/>
    </location>
</feature>
<feature type="transmembrane region" description="Helical" evidence="1">
    <location>
        <begin position="401"/>
        <end position="419"/>
    </location>
</feature>
<feature type="transmembrane region" description="Helical" evidence="1">
    <location>
        <begin position="342"/>
        <end position="366"/>
    </location>
</feature>
<feature type="transmembrane region" description="Helical" evidence="1">
    <location>
        <begin position="162"/>
        <end position="183"/>
    </location>
</feature>
<protein>
    <submittedName>
        <fullName evidence="2">O-antigen polymerase</fullName>
    </submittedName>
</protein>
<dbReference type="EMBL" id="JASVWL010000007">
    <property type="protein sequence ID" value="MDL5355303.1"/>
    <property type="molecule type" value="Genomic_DNA"/>
</dbReference>
<organism evidence="2 3">
    <name type="scientific">Proteus faecis</name>
    <dbReference type="NCBI Taxonomy" id="2050967"/>
    <lineage>
        <taxon>Bacteria</taxon>
        <taxon>Pseudomonadati</taxon>
        <taxon>Pseudomonadota</taxon>
        <taxon>Gammaproteobacteria</taxon>
        <taxon>Enterobacterales</taxon>
        <taxon>Morganellaceae</taxon>
        <taxon>Proteus</taxon>
    </lineage>
</organism>
<feature type="transmembrane region" description="Helical" evidence="1">
    <location>
        <begin position="110"/>
        <end position="130"/>
    </location>
</feature>
<gene>
    <name evidence="2" type="ORF">QSH02_10725</name>
</gene>